<dbReference type="Pfam" id="PF11325">
    <property type="entry name" value="DUF3127"/>
    <property type="match status" value="1"/>
</dbReference>
<dbReference type="SUPFAM" id="SSF50249">
    <property type="entry name" value="Nucleic acid-binding proteins"/>
    <property type="match status" value="1"/>
</dbReference>
<evidence type="ECO:0000256" key="1">
    <source>
        <dbReference type="SAM" id="MobiDB-lite"/>
    </source>
</evidence>
<dbReference type="OrthoDB" id="598142at2"/>
<keyword evidence="3" id="KW-1185">Reference proteome</keyword>
<protein>
    <submittedName>
        <fullName evidence="2">DUF3127 domain-containing protein</fullName>
    </submittedName>
</protein>
<dbReference type="EMBL" id="CP044016">
    <property type="protein sequence ID" value="QES87207.1"/>
    <property type="molecule type" value="Genomic_DNA"/>
</dbReference>
<accession>A0A5P2FWD5</accession>
<gene>
    <name evidence="2" type="ORF">E0W69_000525</name>
</gene>
<dbReference type="InterPro" id="IPR021474">
    <property type="entry name" value="DUF3127"/>
</dbReference>
<dbReference type="InterPro" id="IPR012340">
    <property type="entry name" value="NA-bd_OB-fold"/>
</dbReference>
<evidence type="ECO:0000313" key="2">
    <source>
        <dbReference type="EMBL" id="QES87207.1"/>
    </source>
</evidence>
<dbReference type="RefSeq" id="WP_131328085.1">
    <property type="nucleotide sequence ID" value="NZ_CP044016.1"/>
</dbReference>
<proteinExistence type="predicted"/>
<sequence length="128" mass="14438">MASFEIIGKLVAKYDTVQRTATFKTREFAIEISEDANGRVFTNYVKFQCVQDRTEMLDRYDIGSQIKVTFNLRGTKWEKNGQINYITNLDAWRIEAVQLGSNTGTPAAGANFTPDNFPADQGVDDLPF</sequence>
<feature type="region of interest" description="Disordered" evidence="1">
    <location>
        <begin position="107"/>
        <end position="128"/>
    </location>
</feature>
<dbReference type="Proteomes" id="UP000292424">
    <property type="component" value="Chromosome"/>
</dbReference>
<name>A0A5P2FWD5_9BACT</name>
<organism evidence="2 3">
    <name type="scientific">Rhizosphaericola mali</name>
    <dbReference type="NCBI Taxonomy" id="2545455"/>
    <lineage>
        <taxon>Bacteria</taxon>
        <taxon>Pseudomonadati</taxon>
        <taxon>Bacteroidota</taxon>
        <taxon>Chitinophagia</taxon>
        <taxon>Chitinophagales</taxon>
        <taxon>Chitinophagaceae</taxon>
        <taxon>Rhizosphaericola</taxon>
    </lineage>
</organism>
<reference evidence="2 3" key="1">
    <citation type="submission" date="2019-09" db="EMBL/GenBank/DDBJ databases">
        <title>Complete genome sequence of Arachidicoccus sp. B3-10 isolated from apple orchard soil.</title>
        <authorList>
            <person name="Kim H.S."/>
            <person name="Han K.-I."/>
            <person name="Suh M.K."/>
            <person name="Lee K.C."/>
            <person name="Eom M.K."/>
            <person name="Kim J.-S."/>
            <person name="Kang S.W."/>
            <person name="Sin Y."/>
            <person name="Lee J.-S."/>
        </authorList>
    </citation>
    <scope>NUCLEOTIDE SEQUENCE [LARGE SCALE GENOMIC DNA]</scope>
    <source>
        <strain evidence="2 3">B3-10</strain>
    </source>
</reference>
<evidence type="ECO:0000313" key="3">
    <source>
        <dbReference type="Proteomes" id="UP000292424"/>
    </source>
</evidence>
<dbReference type="KEGG" id="arac:E0W69_000525"/>
<dbReference type="AlphaFoldDB" id="A0A5P2FWD5"/>